<dbReference type="EMBL" id="JAGFBR010000290">
    <property type="protein sequence ID" value="KAH0445992.1"/>
    <property type="molecule type" value="Genomic_DNA"/>
</dbReference>
<dbReference type="InterPro" id="IPR037039">
    <property type="entry name" value="CM_AroQ_sf_eucaryotic"/>
</dbReference>
<gene>
    <name evidence="7" type="ORF">IEQ34_025178</name>
</gene>
<dbReference type="GO" id="GO:0004106">
    <property type="term" value="F:chorismate mutase activity"/>
    <property type="evidence" value="ECO:0007669"/>
    <property type="project" value="UniProtKB-EC"/>
</dbReference>
<name>A0AAV7FQI6_DENCH</name>
<evidence type="ECO:0000256" key="4">
    <source>
        <dbReference type="ARBA" id="ARBA00022490"/>
    </source>
</evidence>
<evidence type="ECO:0000256" key="6">
    <source>
        <dbReference type="SAM" id="MobiDB-lite"/>
    </source>
</evidence>
<proteinExistence type="predicted"/>
<reference evidence="7 8" key="1">
    <citation type="journal article" date="2021" name="Hortic Res">
        <title>Chromosome-scale assembly of the Dendrobium chrysotoxum genome enhances the understanding of orchid evolution.</title>
        <authorList>
            <person name="Zhang Y."/>
            <person name="Zhang G.Q."/>
            <person name="Zhang D."/>
            <person name="Liu X.D."/>
            <person name="Xu X.Y."/>
            <person name="Sun W.H."/>
            <person name="Yu X."/>
            <person name="Zhu X."/>
            <person name="Wang Z.W."/>
            <person name="Zhao X."/>
            <person name="Zhong W.Y."/>
            <person name="Chen H."/>
            <person name="Yin W.L."/>
            <person name="Huang T."/>
            <person name="Niu S.C."/>
            <person name="Liu Z.J."/>
        </authorList>
    </citation>
    <scope>NUCLEOTIDE SEQUENCE [LARGE SCALE GENOMIC DNA]</scope>
    <source>
        <strain evidence="7">Lindl</strain>
    </source>
</reference>
<feature type="region of interest" description="Disordered" evidence="6">
    <location>
        <begin position="464"/>
        <end position="490"/>
    </location>
</feature>
<evidence type="ECO:0000256" key="1">
    <source>
        <dbReference type="ARBA" id="ARBA00000824"/>
    </source>
</evidence>
<dbReference type="GO" id="GO:0009073">
    <property type="term" value="P:aromatic amino acid family biosynthetic process"/>
    <property type="evidence" value="ECO:0007669"/>
    <property type="project" value="InterPro"/>
</dbReference>
<keyword evidence="4" id="KW-0963">Cytoplasm</keyword>
<dbReference type="PANTHER" id="PTHR21145">
    <property type="entry name" value="CHORISMATE MUTASE"/>
    <property type="match status" value="1"/>
</dbReference>
<accession>A0AAV7FQI6</accession>
<dbReference type="Proteomes" id="UP000775213">
    <property type="component" value="Unassembled WGS sequence"/>
</dbReference>
<evidence type="ECO:0000313" key="8">
    <source>
        <dbReference type="Proteomes" id="UP000775213"/>
    </source>
</evidence>
<dbReference type="GO" id="GO:0046417">
    <property type="term" value="P:chorismate metabolic process"/>
    <property type="evidence" value="ECO:0007669"/>
    <property type="project" value="InterPro"/>
</dbReference>
<dbReference type="PROSITE" id="PS51169">
    <property type="entry name" value="CHORISMATE_MUT_3"/>
    <property type="match status" value="1"/>
</dbReference>
<dbReference type="Gene3D" id="1.10.590.10">
    <property type="entry name" value="Chorismate mutase, AroQ class superfamily, eukaryotic"/>
    <property type="match status" value="1"/>
</dbReference>
<keyword evidence="5" id="KW-0413">Isomerase</keyword>
<dbReference type="PANTHER" id="PTHR21145:SF12">
    <property type="entry name" value="CHORISMATE MUTASE"/>
    <property type="match status" value="1"/>
</dbReference>
<dbReference type="GO" id="GO:0005737">
    <property type="term" value="C:cytoplasm"/>
    <property type="evidence" value="ECO:0007669"/>
    <property type="project" value="UniProtKB-SubCell"/>
</dbReference>
<organism evidence="7 8">
    <name type="scientific">Dendrobium chrysotoxum</name>
    <name type="common">Orchid</name>
    <dbReference type="NCBI Taxonomy" id="161865"/>
    <lineage>
        <taxon>Eukaryota</taxon>
        <taxon>Viridiplantae</taxon>
        <taxon>Streptophyta</taxon>
        <taxon>Embryophyta</taxon>
        <taxon>Tracheophyta</taxon>
        <taxon>Spermatophyta</taxon>
        <taxon>Magnoliopsida</taxon>
        <taxon>Liliopsida</taxon>
        <taxon>Asparagales</taxon>
        <taxon>Orchidaceae</taxon>
        <taxon>Epidendroideae</taxon>
        <taxon>Malaxideae</taxon>
        <taxon>Dendrobiinae</taxon>
        <taxon>Dendrobium</taxon>
    </lineage>
</organism>
<protein>
    <recommendedName>
        <fullName evidence="3">chorismate mutase</fullName>
        <ecNumber evidence="3">5.4.99.5</ecNumber>
    </recommendedName>
</protein>
<keyword evidence="8" id="KW-1185">Reference proteome</keyword>
<feature type="compositionally biased region" description="Acidic residues" evidence="6">
    <location>
        <begin position="468"/>
        <end position="482"/>
    </location>
</feature>
<evidence type="ECO:0000256" key="3">
    <source>
        <dbReference type="ARBA" id="ARBA00012404"/>
    </source>
</evidence>
<dbReference type="NCBIfam" id="TIGR01802">
    <property type="entry name" value="CM_pl-yst"/>
    <property type="match status" value="1"/>
</dbReference>
<evidence type="ECO:0000256" key="5">
    <source>
        <dbReference type="ARBA" id="ARBA00023235"/>
    </source>
</evidence>
<dbReference type="SUPFAM" id="SSF48600">
    <property type="entry name" value="Chorismate mutase II"/>
    <property type="match status" value="1"/>
</dbReference>
<dbReference type="EC" id="5.4.99.5" evidence="3"/>
<sequence length="509" mass="56544">MSSDSAMARTPEQILSLNYIRSVLQRLEDTILFQLIERAQYAHNAVMYQPGAIPELQEKEHWDKSWTEWFLKENESAHSKVRRWQAPGEYPYTDIALLPTPILPPVQYPDVLYKPAIVQVNDRIYAHYRDNLVPILSKRSEGQPTSIARIVSANLDTSTGMFVSESKFRSDSPTFIRAIQARDSDALEKLITKPAVEAALLKRLEAKAKVYGQDLNSSMPEQSPKIDSDVAVQLYRDFIIPLTKVVEVEYLLKRLDGLSADEVETLKHQIILRIRALDVGLDVDDGSRRSGSPVPSSTSAALYNVGLSKRGQGEDVVDRGNVCQVAEELSSDEGTDTEERAPLDTVTNLLERLRIRAEAAGTDLSATDEEGSGQLVAQESHIWFLTIPDAEKHIEQTQFGLLRQLLADDMIGKDWPLQALRQSQCERLPKSAIDGIKRLKGAQAADEACKSLGAVFLDASGEAGLTEESIEEESESESEEEASSTGTRLKAAQPRTWTIILLGAVTFRP</sequence>
<comment type="catalytic activity">
    <reaction evidence="1">
        <text>chorismate = prephenate</text>
        <dbReference type="Rhea" id="RHEA:13897"/>
        <dbReference type="ChEBI" id="CHEBI:29748"/>
        <dbReference type="ChEBI" id="CHEBI:29934"/>
        <dbReference type="EC" id="5.4.99.5"/>
    </reaction>
</comment>
<comment type="caution">
    <text evidence="7">The sequence shown here is derived from an EMBL/GenBank/DDBJ whole genome shotgun (WGS) entry which is preliminary data.</text>
</comment>
<dbReference type="InterPro" id="IPR036263">
    <property type="entry name" value="Chorismate_II_sf"/>
</dbReference>
<dbReference type="AlphaFoldDB" id="A0AAV7FQI6"/>
<comment type="subcellular location">
    <subcellularLocation>
        <location evidence="2">Cytoplasm</location>
    </subcellularLocation>
</comment>
<evidence type="ECO:0000313" key="7">
    <source>
        <dbReference type="EMBL" id="KAH0445992.1"/>
    </source>
</evidence>
<dbReference type="InterPro" id="IPR008238">
    <property type="entry name" value="Chorismate_mutase_AroQ_euk"/>
</dbReference>
<evidence type="ECO:0000256" key="2">
    <source>
        <dbReference type="ARBA" id="ARBA00004496"/>
    </source>
</evidence>